<proteinExistence type="predicted"/>
<feature type="transmembrane region" description="Helical" evidence="1">
    <location>
        <begin position="123"/>
        <end position="140"/>
    </location>
</feature>
<dbReference type="Proteomes" id="UP000027866">
    <property type="component" value="Unassembled WGS sequence"/>
</dbReference>
<evidence type="ECO:0000259" key="2">
    <source>
        <dbReference type="Pfam" id="PF00892"/>
    </source>
</evidence>
<dbReference type="RefSeq" id="WP_034900525.1">
    <property type="nucleotide sequence ID" value="NZ_CP017057.1"/>
</dbReference>
<dbReference type="AlphaFoldDB" id="A0A074NN94"/>
<feature type="transmembrane region" description="Helical" evidence="1">
    <location>
        <begin position="177"/>
        <end position="195"/>
    </location>
</feature>
<feature type="transmembrane region" description="Helical" evidence="1">
    <location>
        <begin position="146"/>
        <end position="165"/>
    </location>
</feature>
<evidence type="ECO:0000313" key="4">
    <source>
        <dbReference type="Proteomes" id="UP000027866"/>
    </source>
</evidence>
<dbReference type="GO" id="GO:0016020">
    <property type="term" value="C:membrane"/>
    <property type="evidence" value="ECO:0007669"/>
    <property type="project" value="InterPro"/>
</dbReference>
<dbReference type="KEGG" id="elq:Ga0102493_1132"/>
<gene>
    <name evidence="3" type="ORF">EH32_00305</name>
</gene>
<dbReference type="OrthoDB" id="148351at2"/>
<organism evidence="3 4">
    <name type="scientific">Erythrobacter litoralis</name>
    <dbReference type="NCBI Taxonomy" id="39960"/>
    <lineage>
        <taxon>Bacteria</taxon>
        <taxon>Pseudomonadati</taxon>
        <taxon>Pseudomonadota</taxon>
        <taxon>Alphaproteobacteria</taxon>
        <taxon>Sphingomonadales</taxon>
        <taxon>Erythrobacteraceae</taxon>
        <taxon>Erythrobacter/Porphyrobacter group</taxon>
        <taxon>Erythrobacter</taxon>
    </lineage>
</organism>
<feature type="transmembrane region" description="Helical" evidence="1">
    <location>
        <begin position="75"/>
        <end position="92"/>
    </location>
</feature>
<feature type="transmembrane region" description="Helical" evidence="1">
    <location>
        <begin position="34"/>
        <end position="55"/>
    </location>
</feature>
<reference evidence="3 4" key="1">
    <citation type="submission" date="2014-04" db="EMBL/GenBank/DDBJ databases">
        <title>A comprehensive comparison of genomes of Erythrobacter spp. Strains.</title>
        <authorList>
            <person name="Zheng Q."/>
        </authorList>
    </citation>
    <scope>NUCLEOTIDE SEQUENCE [LARGE SCALE GENOMIC DNA]</scope>
    <source>
        <strain evidence="3 4">DSM 8509</strain>
    </source>
</reference>
<keyword evidence="1" id="KW-0472">Membrane</keyword>
<feature type="transmembrane region" description="Helical" evidence="1">
    <location>
        <begin position="270"/>
        <end position="287"/>
    </location>
</feature>
<dbReference type="SUPFAM" id="SSF103481">
    <property type="entry name" value="Multidrug resistance efflux transporter EmrE"/>
    <property type="match status" value="2"/>
</dbReference>
<evidence type="ECO:0000313" key="3">
    <source>
        <dbReference type="EMBL" id="KEO99302.1"/>
    </source>
</evidence>
<dbReference type="InterPro" id="IPR000620">
    <property type="entry name" value="EamA_dom"/>
</dbReference>
<feature type="transmembrane region" description="Helical" evidence="1">
    <location>
        <begin position="98"/>
        <end position="116"/>
    </location>
</feature>
<keyword evidence="4" id="KW-1185">Reference proteome</keyword>
<dbReference type="Pfam" id="PF00892">
    <property type="entry name" value="EamA"/>
    <property type="match status" value="1"/>
</dbReference>
<feature type="transmembrane region" description="Helical" evidence="1">
    <location>
        <begin position="215"/>
        <end position="233"/>
    </location>
</feature>
<dbReference type="PATRIC" id="fig|39960.10.peg.2282"/>
<feature type="transmembrane region" description="Helical" evidence="1">
    <location>
        <begin position="245"/>
        <end position="264"/>
    </location>
</feature>
<keyword evidence="1" id="KW-0812">Transmembrane</keyword>
<name>A0A074NN94_9SPHN</name>
<dbReference type="EMBL" id="JMIX01000001">
    <property type="protein sequence ID" value="KEO99302.1"/>
    <property type="molecule type" value="Genomic_DNA"/>
</dbReference>
<sequence length="294" mass="30470">MTNDGKTGLAYAVSGFALLSVGDAVVKSIAPDWPAFAVAALRFSLGALGLAALLLRSEGPRAFRPTHPWLQLARGACLALASVAFFSAIYIMPLAEAMAIAFLAPVLTQALAGPLLGERVHPSVYLVSLVALAGVAIILRPNLAELGLAALLPLVSATFFALLMITNRASAGQGSALSMQVYVAGICAPILIVLAAGAKFSGVPALDFGWPEWHVVARCAIVAVTASSAHWLVYIGTAKAGASTIAPAIYVQMLVAVAMGWWWFDNVPDGYTLAGASLIIAAGLYLWRSGARRG</sequence>
<evidence type="ECO:0000256" key="1">
    <source>
        <dbReference type="SAM" id="Phobius"/>
    </source>
</evidence>
<comment type="caution">
    <text evidence="3">The sequence shown here is derived from an EMBL/GenBank/DDBJ whole genome shotgun (WGS) entry which is preliminary data.</text>
</comment>
<keyword evidence="1" id="KW-1133">Transmembrane helix</keyword>
<feature type="domain" description="EamA" evidence="2">
    <location>
        <begin position="7"/>
        <end position="139"/>
    </location>
</feature>
<protein>
    <recommendedName>
        <fullName evidence="2">EamA domain-containing protein</fullName>
    </recommendedName>
</protein>
<dbReference type="PANTHER" id="PTHR22911:SF103">
    <property type="entry name" value="BLR2811 PROTEIN"/>
    <property type="match status" value="1"/>
</dbReference>
<dbReference type="InterPro" id="IPR037185">
    <property type="entry name" value="EmrE-like"/>
</dbReference>
<dbReference type="PANTHER" id="PTHR22911">
    <property type="entry name" value="ACYL-MALONYL CONDENSING ENZYME-RELATED"/>
    <property type="match status" value="1"/>
</dbReference>
<accession>A0A074NN94</accession>